<gene>
    <name evidence="1" type="ORF">UN65_12245</name>
</gene>
<name>A0AAI8CIW5_9FLAO</name>
<evidence type="ECO:0000313" key="2">
    <source>
        <dbReference type="Proteomes" id="UP000304840"/>
    </source>
</evidence>
<reference evidence="2" key="1">
    <citation type="submission" date="2016-03" db="EMBL/GenBank/DDBJ databases">
        <title>Flavobacterium columnare strain B185, complete genome.</title>
        <authorList>
            <person name="Sundberg L.-R."/>
            <person name="Papponen P."/>
            <person name="Laanto E."/>
        </authorList>
    </citation>
    <scope>NUCLEOTIDE SEQUENCE [LARGE SCALE GENOMIC DNA]</scope>
    <source>
        <strain evidence="2">B185</strain>
    </source>
</reference>
<dbReference type="RefSeq" id="WP_138425651.1">
    <property type="nucleotide sequence ID" value="NZ_CP010992.1"/>
</dbReference>
<dbReference type="Proteomes" id="UP000304840">
    <property type="component" value="Chromosome"/>
</dbReference>
<accession>A0AAI8CIW5</accession>
<proteinExistence type="predicted"/>
<organism evidence="1 2">
    <name type="scientific">Flavobacterium columnare</name>
    <dbReference type="NCBI Taxonomy" id="996"/>
    <lineage>
        <taxon>Bacteria</taxon>
        <taxon>Pseudomonadati</taxon>
        <taxon>Bacteroidota</taxon>
        <taxon>Flavobacteriia</taxon>
        <taxon>Flavobacteriales</taxon>
        <taxon>Flavobacteriaceae</taxon>
        <taxon>Flavobacterium</taxon>
    </lineage>
</organism>
<evidence type="ECO:0000313" key="1">
    <source>
        <dbReference type="EMBL" id="AMO21002.1"/>
    </source>
</evidence>
<dbReference type="EMBL" id="CP010992">
    <property type="protein sequence ID" value="AMO21002.1"/>
    <property type="molecule type" value="Genomic_DNA"/>
</dbReference>
<dbReference type="AlphaFoldDB" id="A0AAI8CIW5"/>
<protein>
    <submittedName>
        <fullName evidence="1">Uncharacterized protein</fullName>
    </submittedName>
</protein>
<sequence>MKYNQKNIYQNYGQFDNIVTIIIYDNTEEFKKYGKSLTGQIRYKKEERDLLQKSLMEEVNLENLTNLKIDDNISKLNSSDKFDLFYDGITLESIQLIFSFPFSSINAYTYDEIRKMPEPMLIQYDSRDLDPSRAIIWLNNQRKKMDFYLQVLRKNKILHIKSFQTIILFQINLLNLKVIKKFVITYLITNIFTLI</sequence>
<reference evidence="1 2" key="2">
    <citation type="submission" date="2019-05" db="EMBL/GenBank/DDBJ databases">
        <authorList>
            <person name="Ravantti J.J."/>
        </authorList>
    </citation>
    <scope>NUCLEOTIDE SEQUENCE [LARGE SCALE GENOMIC DNA]</scope>
    <source>
        <strain evidence="1 2">B185</strain>
    </source>
</reference>